<protein>
    <submittedName>
        <fullName evidence="1">Unnamed protein product</fullName>
    </submittedName>
</protein>
<gene>
    <name evidence="1" type="ORF">Amon02_000505600</name>
</gene>
<dbReference type="Proteomes" id="UP001165064">
    <property type="component" value="Unassembled WGS sequence"/>
</dbReference>
<reference evidence="1" key="1">
    <citation type="submission" date="2023-04" db="EMBL/GenBank/DDBJ databases">
        <title>Ambrosiozyma monospora NBRC 10751.</title>
        <authorList>
            <person name="Ichikawa N."/>
            <person name="Sato H."/>
            <person name="Tonouchi N."/>
        </authorList>
    </citation>
    <scope>NUCLEOTIDE SEQUENCE</scope>
    <source>
        <strain evidence="1">NBRC 10751</strain>
    </source>
</reference>
<name>A0ACB5T4V0_AMBMO</name>
<organism evidence="1 2">
    <name type="scientific">Ambrosiozyma monospora</name>
    <name type="common">Yeast</name>
    <name type="synonym">Endomycopsis monosporus</name>
    <dbReference type="NCBI Taxonomy" id="43982"/>
    <lineage>
        <taxon>Eukaryota</taxon>
        <taxon>Fungi</taxon>
        <taxon>Dikarya</taxon>
        <taxon>Ascomycota</taxon>
        <taxon>Saccharomycotina</taxon>
        <taxon>Pichiomycetes</taxon>
        <taxon>Pichiales</taxon>
        <taxon>Pichiaceae</taxon>
        <taxon>Ambrosiozyma</taxon>
    </lineage>
</organism>
<comment type="caution">
    <text evidence="1">The sequence shown here is derived from an EMBL/GenBank/DDBJ whole genome shotgun (WGS) entry which is preliminary data.</text>
</comment>
<dbReference type="EMBL" id="BSXS01003616">
    <property type="protein sequence ID" value="GME81618.1"/>
    <property type="molecule type" value="Genomic_DNA"/>
</dbReference>
<accession>A0ACB5T4V0</accession>
<proteinExistence type="predicted"/>
<evidence type="ECO:0000313" key="1">
    <source>
        <dbReference type="EMBL" id="GME81618.1"/>
    </source>
</evidence>
<keyword evidence="2" id="KW-1185">Reference proteome</keyword>
<sequence length="340" mass="37670">MVIKGKGTYTKQPPKLQPKPSPTNLIGEIAVLSRQKNKEQAQDLLHTIARMTAPIMNLYNFKVKKLREFLPKDSRLLGTNWGKGHTISIRLRPAFDTGNFYPLEELIGTMLHELTHNRFGPHDEKFYGLLDELKMKFEEMQIGGSYGVTGYISEQNKLGGSRLGGVGNTREARLKKLGQVKYVSKVARLGTNLRNGVGGASVKGKSVRELILAAVERRMKDCKTCPSERSDKEIVEILPDDDELDVIALGDLDWSGGDDDKKSKKGNVSASSGQSGSGSTSKDDTSKNSKRKIDEVLITDDDETIEMGFKPSTSDDKTKTNNKKRKKFTVPDPNDVIVID</sequence>
<evidence type="ECO:0000313" key="2">
    <source>
        <dbReference type="Proteomes" id="UP001165064"/>
    </source>
</evidence>